<dbReference type="SMART" id="SM00530">
    <property type="entry name" value="HTH_XRE"/>
    <property type="match status" value="1"/>
</dbReference>
<dbReference type="InterPro" id="IPR010982">
    <property type="entry name" value="Lambda_DNA-bd_dom_sf"/>
</dbReference>
<evidence type="ECO:0000313" key="3">
    <source>
        <dbReference type="Proteomes" id="UP001224674"/>
    </source>
</evidence>
<dbReference type="Pfam" id="PF01381">
    <property type="entry name" value="HTH_3"/>
    <property type="match status" value="1"/>
</dbReference>
<organism evidence="2 3">
    <name type="scientific">Auritidibacter ignavus</name>
    <dbReference type="NCBI Taxonomy" id="678932"/>
    <lineage>
        <taxon>Bacteria</taxon>
        <taxon>Bacillati</taxon>
        <taxon>Actinomycetota</taxon>
        <taxon>Actinomycetes</taxon>
        <taxon>Micrococcales</taxon>
        <taxon>Micrococcaceae</taxon>
        <taxon>Auritidibacter</taxon>
    </lineage>
</organism>
<dbReference type="EMBL" id="CP122566">
    <property type="protein sequence ID" value="WGH92128.1"/>
    <property type="molecule type" value="Genomic_DNA"/>
</dbReference>
<protein>
    <submittedName>
        <fullName evidence="2">Helix-turn-helix transcriptional regulator</fullName>
    </submittedName>
</protein>
<dbReference type="RefSeq" id="WP_279674373.1">
    <property type="nucleotide sequence ID" value="NZ_CP122566.1"/>
</dbReference>
<name>A0AAJ6DE22_9MICC</name>
<dbReference type="InterPro" id="IPR001387">
    <property type="entry name" value="Cro/C1-type_HTH"/>
</dbReference>
<dbReference type="PROSITE" id="PS50943">
    <property type="entry name" value="HTH_CROC1"/>
    <property type="match status" value="1"/>
</dbReference>
<evidence type="ECO:0000313" key="2">
    <source>
        <dbReference type="EMBL" id="WGH92128.1"/>
    </source>
</evidence>
<dbReference type="Proteomes" id="UP001224674">
    <property type="component" value="Chromosome"/>
</dbReference>
<sequence>MTVDIDDMHRALAVQIRVELAGLGMSQKELAARVGITEGALSRYMKGHREMPMTVYLEVSNVLGVEPDYLMRSAQARLRK</sequence>
<feature type="domain" description="HTH cro/C1-type" evidence="1">
    <location>
        <begin position="16"/>
        <end position="70"/>
    </location>
</feature>
<reference evidence="2 3" key="1">
    <citation type="submission" date="2023-03" db="EMBL/GenBank/DDBJ databases">
        <title>Complete genome sequences of several Auritidibacter ignavus strains isolated from ear infections.</title>
        <authorList>
            <person name="Baehr T."/>
            <person name="Baumhoegger A.M."/>
        </authorList>
    </citation>
    <scope>NUCLEOTIDE SEQUENCE [LARGE SCALE GENOMIC DNA]</scope>
    <source>
        <strain evidence="2 3">BABAE-6</strain>
    </source>
</reference>
<accession>A0AAJ6DE22</accession>
<evidence type="ECO:0000259" key="1">
    <source>
        <dbReference type="PROSITE" id="PS50943"/>
    </source>
</evidence>
<proteinExistence type="predicted"/>
<dbReference type="Gene3D" id="1.10.260.40">
    <property type="entry name" value="lambda repressor-like DNA-binding domains"/>
    <property type="match status" value="1"/>
</dbReference>
<dbReference type="GO" id="GO:0003677">
    <property type="term" value="F:DNA binding"/>
    <property type="evidence" value="ECO:0007669"/>
    <property type="project" value="InterPro"/>
</dbReference>
<keyword evidence="3" id="KW-1185">Reference proteome</keyword>
<dbReference type="AlphaFoldDB" id="A0AAJ6DE22"/>
<dbReference type="CDD" id="cd00093">
    <property type="entry name" value="HTH_XRE"/>
    <property type="match status" value="1"/>
</dbReference>
<dbReference type="SUPFAM" id="SSF47413">
    <property type="entry name" value="lambda repressor-like DNA-binding domains"/>
    <property type="match status" value="1"/>
</dbReference>
<gene>
    <name evidence="2" type="ORF">QDX21_07230</name>
</gene>